<dbReference type="Proteomes" id="UP000011715">
    <property type="component" value="Unassembled WGS sequence"/>
</dbReference>
<reference evidence="6" key="4">
    <citation type="journal article" date="2015" name="G3 (Bethesda)">
        <title>Genome sequences of three phytopathogenic species of the Magnaporthaceae family of fungi.</title>
        <authorList>
            <person name="Okagaki L.H."/>
            <person name="Nunes C.C."/>
            <person name="Sailsbery J."/>
            <person name="Clay B."/>
            <person name="Brown D."/>
            <person name="John T."/>
            <person name="Oh Y."/>
            <person name="Young N."/>
            <person name="Fitzgerald M."/>
            <person name="Haas B.J."/>
            <person name="Zeng Q."/>
            <person name="Young S."/>
            <person name="Adiconis X."/>
            <person name="Fan L."/>
            <person name="Levin J.Z."/>
            <person name="Mitchell T.K."/>
            <person name="Okubara P.A."/>
            <person name="Farman M.L."/>
            <person name="Kohn L.M."/>
            <person name="Birren B."/>
            <person name="Ma L.-J."/>
            <person name="Dean R.A."/>
        </authorList>
    </citation>
    <scope>NUCLEOTIDE SEQUENCE</scope>
    <source>
        <strain evidence="6">ATCC 64411 / 73-15</strain>
    </source>
</reference>
<protein>
    <recommendedName>
        <fullName evidence="4">D-isomer specific 2-hydroxyacid dehydrogenase NAD-binding domain-containing protein</fullName>
    </recommendedName>
</protein>
<dbReference type="PANTHER" id="PTHR43333">
    <property type="entry name" value="2-HACID_DH_C DOMAIN-CONTAINING PROTEIN"/>
    <property type="match status" value="1"/>
</dbReference>
<reference evidence="6" key="5">
    <citation type="submission" date="2015-06" db="UniProtKB">
        <authorList>
            <consortium name="EnsemblFungi"/>
        </authorList>
    </citation>
    <scope>IDENTIFICATION</scope>
    <source>
        <strain evidence="6">ATCC 64411</strain>
    </source>
</reference>
<evidence type="ECO:0000259" key="4">
    <source>
        <dbReference type="Pfam" id="PF02826"/>
    </source>
</evidence>
<evidence type="ECO:0000256" key="2">
    <source>
        <dbReference type="ARBA" id="ARBA00023027"/>
    </source>
</evidence>
<reference evidence="5" key="3">
    <citation type="submission" date="2011-03" db="EMBL/GenBank/DDBJ databases">
        <title>Annotation of Magnaporthe poae ATCC 64411.</title>
        <authorList>
            <person name="Ma L.-J."/>
            <person name="Dead R."/>
            <person name="Young S.K."/>
            <person name="Zeng Q."/>
            <person name="Gargeya S."/>
            <person name="Fitzgerald M."/>
            <person name="Haas B."/>
            <person name="Abouelleil A."/>
            <person name="Alvarado L."/>
            <person name="Arachchi H.M."/>
            <person name="Berlin A."/>
            <person name="Brown A."/>
            <person name="Chapman S.B."/>
            <person name="Chen Z."/>
            <person name="Dunbar C."/>
            <person name="Freedman E."/>
            <person name="Gearin G."/>
            <person name="Gellesch M."/>
            <person name="Goldberg J."/>
            <person name="Griggs A."/>
            <person name="Gujja S."/>
            <person name="Heiman D."/>
            <person name="Howarth C."/>
            <person name="Larson L."/>
            <person name="Lui A."/>
            <person name="MacDonald P.J.P."/>
            <person name="Mehta T."/>
            <person name="Montmayeur A."/>
            <person name="Murphy C."/>
            <person name="Neiman D."/>
            <person name="Pearson M."/>
            <person name="Priest M."/>
            <person name="Roberts A."/>
            <person name="Saif S."/>
            <person name="Shea T."/>
            <person name="Shenoy N."/>
            <person name="Sisk P."/>
            <person name="Stolte C."/>
            <person name="Sykes S."/>
            <person name="Yandava C."/>
            <person name="Wortman J."/>
            <person name="Nusbaum C."/>
            <person name="Birren B."/>
        </authorList>
    </citation>
    <scope>NUCLEOTIDE SEQUENCE</scope>
    <source>
        <strain evidence="5">ATCC 64411</strain>
    </source>
</reference>
<dbReference type="InterPro" id="IPR036291">
    <property type="entry name" value="NAD(P)-bd_dom_sf"/>
</dbReference>
<reference evidence="7" key="1">
    <citation type="submission" date="2010-05" db="EMBL/GenBank/DDBJ databases">
        <title>The genome sequence of Magnaporthe poae strain ATCC 64411.</title>
        <authorList>
            <person name="Ma L.-J."/>
            <person name="Dead R."/>
            <person name="Young S."/>
            <person name="Zeng Q."/>
            <person name="Koehrsen M."/>
            <person name="Alvarado L."/>
            <person name="Berlin A."/>
            <person name="Chapman S.B."/>
            <person name="Chen Z."/>
            <person name="Freedman E."/>
            <person name="Gellesch M."/>
            <person name="Goldberg J."/>
            <person name="Griggs A."/>
            <person name="Gujja S."/>
            <person name="Heilman E.R."/>
            <person name="Heiman D."/>
            <person name="Hepburn T."/>
            <person name="Howarth C."/>
            <person name="Jen D."/>
            <person name="Larson L."/>
            <person name="Mehta T."/>
            <person name="Neiman D."/>
            <person name="Pearson M."/>
            <person name="Roberts A."/>
            <person name="Saif S."/>
            <person name="Shea T."/>
            <person name="Shenoy N."/>
            <person name="Sisk P."/>
            <person name="Stolte C."/>
            <person name="Sykes S."/>
            <person name="Walk T."/>
            <person name="White J."/>
            <person name="Yandava C."/>
            <person name="Haas B."/>
            <person name="Nusbaum C."/>
            <person name="Birren B."/>
        </authorList>
    </citation>
    <scope>NUCLEOTIDE SEQUENCE [LARGE SCALE GENOMIC DNA]</scope>
    <source>
        <strain evidence="7">ATCC 64411 / 73-15</strain>
    </source>
</reference>
<dbReference type="eggNOG" id="KOG0069">
    <property type="taxonomic scope" value="Eukaryota"/>
</dbReference>
<accession>A0A0C4DUN2</accession>
<dbReference type="PROSITE" id="PS00065">
    <property type="entry name" value="D_2_HYDROXYACID_DH_1"/>
    <property type="match status" value="1"/>
</dbReference>
<dbReference type="EMBL" id="GL876968">
    <property type="protein sequence ID" value="KLU84632.1"/>
    <property type="molecule type" value="Genomic_DNA"/>
</dbReference>
<keyword evidence="1" id="KW-0560">Oxidoreductase</keyword>
<feature type="compositionally biased region" description="Low complexity" evidence="3">
    <location>
        <begin position="295"/>
        <end position="305"/>
    </location>
</feature>
<gene>
    <name evidence="5" type="ORF">MAPG_03672</name>
</gene>
<reference evidence="5" key="2">
    <citation type="submission" date="2010-05" db="EMBL/GenBank/DDBJ databases">
        <title>The Genome Sequence of Magnaporthe poae strain ATCC 64411.</title>
        <authorList>
            <consortium name="The Broad Institute Genome Sequencing Platform"/>
            <consortium name="Broad Institute Genome Sequencing Center for Infectious Disease"/>
            <person name="Ma L.-J."/>
            <person name="Dead R."/>
            <person name="Young S."/>
            <person name="Zeng Q."/>
            <person name="Koehrsen M."/>
            <person name="Alvarado L."/>
            <person name="Berlin A."/>
            <person name="Chapman S.B."/>
            <person name="Chen Z."/>
            <person name="Freedman E."/>
            <person name="Gellesch M."/>
            <person name="Goldberg J."/>
            <person name="Griggs A."/>
            <person name="Gujja S."/>
            <person name="Heilman E.R."/>
            <person name="Heiman D."/>
            <person name="Hepburn T."/>
            <person name="Howarth C."/>
            <person name="Jen D."/>
            <person name="Larson L."/>
            <person name="Mehta T."/>
            <person name="Neiman D."/>
            <person name="Pearson M."/>
            <person name="Roberts A."/>
            <person name="Saif S."/>
            <person name="Shea T."/>
            <person name="Shenoy N."/>
            <person name="Sisk P."/>
            <person name="Stolte C."/>
            <person name="Sykes S."/>
            <person name="Walk T."/>
            <person name="White J."/>
            <person name="Yandava C."/>
            <person name="Haas B."/>
            <person name="Nusbaum C."/>
            <person name="Birren B."/>
        </authorList>
    </citation>
    <scope>NUCLEOTIDE SEQUENCE</scope>
    <source>
        <strain evidence="5">ATCC 64411</strain>
    </source>
</reference>
<evidence type="ECO:0000313" key="5">
    <source>
        <dbReference type="EMBL" id="KLU84632.1"/>
    </source>
</evidence>
<feature type="domain" description="D-isomer specific 2-hydroxyacid dehydrogenase NAD-binding" evidence="4">
    <location>
        <begin position="403"/>
        <end position="438"/>
    </location>
</feature>
<dbReference type="GO" id="GO:0051287">
    <property type="term" value="F:NAD binding"/>
    <property type="evidence" value="ECO:0007669"/>
    <property type="project" value="InterPro"/>
</dbReference>
<dbReference type="OrthoDB" id="298012at2759"/>
<evidence type="ECO:0000313" key="7">
    <source>
        <dbReference type="Proteomes" id="UP000011715"/>
    </source>
</evidence>
<keyword evidence="7" id="KW-1185">Reference proteome</keyword>
<organism evidence="6 7">
    <name type="scientific">Magnaporthiopsis poae (strain ATCC 64411 / 73-15)</name>
    <name type="common">Kentucky bluegrass fungus</name>
    <name type="synonym">Magnaporthe poae</name>
    <dbReference type="NCBI Taxonomy" id="644358"/>
    <lineage>
        <taxon>Eukaryota</taxon>
        <taxon>Fungi</taxon>
        <taxon>Dikarya</taxon>
        <taxon>Ascomycota</taxon>
        <taxon>Pezizomycotina</taxon>
        <taxon>Sordariomycetes</taxon>
        <taxon>Sordariomycetidae</taxon>
        <taxon>Magnaporthales</taxon>
        <taxon>Magnaporthaceae</taxon>
        <taxon>Magnaporthiopsis</taxon>
    </lineage>
</organism>
<dbReference type="Pfam" id="PF02826">
    <property type="entry name" value="2-Hacid_dh_C"/>
    <property type="match status" value="2"/>
</dbReference>
<feature type="compositionally biased region" description="Low complexity" evidence="3">
    <location>
        <begin position="332"/>
        <end position="344"/>
    </location>
</feature>
<feature type="region of interest" description="Disordered" evidence="3">
    <location>
        <begin position="280"/>
        <end position="344"/>
    </location>
</feature>
<feature type="domain" description="D-isomer specific 2-hydroxyacid dehydrogenase NAD-binding" evidence="4">
    <location>
        <begin position="134"/>
        <end position="205"/>
    </location>
</feature>
<feature type="compositionally biased region" description="Polar residues" evidence="3">
    <location>
        <begin position="322"/>
        <end position="331"/>
    </location>
</feature>
<proteinExistence type="predicted"/>
<name>A0A0C4DUN2_MAGP6</name>
<dbReference type="GO" id="GO:0016491">
    <property type="term" value="F:oxidoreductase activity"/>
    <property type="evidence" value="ECO:0007669"/>
    <property type="project" value="UniProtKB-KW"/>
</dbReference>
<dbReference type="SUPFAM" id="SSF51735">
    <property type="entry name" value="NAD(P)-binding Rossmann-fold domains"/>
    <property type="match status" value="1"/>
</dbReference>
<evidence type="ECO:0000256" key="3">
    <source>
        <dbReference type="SAM" id="MobiDB-lite"/>
    </source>
</evidence>
<dbReference type="AlphaFoldDB" id="A0A0C4DUN2"/>
<dbReference type="Gene3D" id="3.40.50.720">
    <property type="entry name" value="NAD(P)-binding Rossmann-like Domain"/>
    <property type="match status" value="4"/>
</dbReference>
<dbReference type="CDD" id="cd12163">
    <property type="entry name" value="2-Hacid_dh_5"/>
    <property type="match status" value="1"/>
</dbReference>
<dbReference type="STRING" id="644358.A0A0C4DUN2"/>
<dbReference type="InterPro" id="IPR006140">
    <property type="entry name" value="D-isomer_DH_NAD-bd"/>
</dbReference>
<dbReference type="PANTHER" id="PTHR43333:SF1">
    <property type="entry name" value="D-ISOMER SPECIFIC 2-HYDROXYACID DEHYDROGENASE NAD-BINDING DOMAIN-CONTAINING PROTEIN"/>
    <property type="match status" value="1"/>
</dbReference>
<sequence>MGSLGDSSSRLALEGEVLLVCIPTEPKLEWVAAMEERYPGLEVRWVDRSWYLDTNVFASGSLNLPARLYDGVTMVMSFLPPKPEDMKRVRFVQLTSAGADRWVTHDVYRDPNVMFCTANGIHATQISEWVIGTWLMAQHHFLRASMFMKQARWAPAEEFHPTVDSPGLRMGILGYGAIGRQCARVASAMGMEIYAYTRTERSTPEARRDDSYHMPGTGDPDGVIPARWFHGVGREAVNEFLAQDLDLLVVSVPLTDATRNLLGPEQFDILDKGHLSEAFYPKNGNGAHTHDHTNGKNGNGNHANGHGNGSNGNGKLTDGHANGTNGNGQQHTTNGHVNGNTTSNGTAAVATAAKTTRHGGKKTFVCNIARGGIIDTAALLEVTSPTGKAYTTSPNRSTCQPERGQIRGAALDVTEPEPLPRDHPLWRAPNVFITPHVSWITPCYWDRLLRILEENLDRLRDGRPLLNLMNRKEQY</sequence>
<dbReference type="InterPro" id="IPR029752">
    <property type="entry name" value="D-isomer_DH_CS1"/>
</dbReference>
<dbReference type="EMBL" id="ADBL01000873">
    <property type="status" value="NOT_ANNOTATED_CDS"/>
    <property type="molecule type" value="Genomic_DNA"/>
</dbReference>
<dbReference type="EnsemblFungi" id="MAPG_03672T0">
    <property type="protein sequence ID" value="MAPG_03672T0"/>
    <property type="gene ID" value="MAPG_03672"/>
</dbReference>
<keyword evidence="2" id="KW-0520">NAD</keyword>
<evidence type="ECO:0000313" key="6">
    <source>
        <dbReference type="EnsemblFungi" id="MAPG_03672T0"/>
    </source>
</evidence>
<dbReference type="OMA" id="WIIALER"/>
<dbReference type="VEuPathDB" id="FungiDB:MAPG_03672"/>
<evidence type="ECO:0000256" key="1">
    <source>
        <dbReference type="ARBA" id="ARBA00023002"/>
    </source>
</evidence>